<organism evidence="1 2">
    <name type="scientific">Providencia rettgeri</name>
    <dbReference type="NCBI Taxonomy" id="587"/>
    <lineage>
        <taxon>Bacteria</taxon>
        <taxon>Pseudomonadati</taxon>
        <taxon>Pseudomonadota</taxon>
        <taxon>Gammaproteobacteria</taxon>
        <taxon>Enterobacterales</taxon>
        <taxon>Morganellaceae</taxon>
        <taxon>Providencia</taxon>
    </lineage>
</organism>
<proteinExistence type="predicted"/>
<dbReference type="AlphaFoldDB" id="A0A264VWM4"/>
<evidence type="ECO:0000313" key="1">
    <source>
        <dbReference type="EMBL" id="OZS75768.1"/>
    </source>
</evidence>
<accession>A0A264VWM4</accession>
<sequence>MIETFTWCPRVNAQIDTTFRTKKAQFGDGYTQTAGDGINPRSDTPSFEFVGEEAMIKQIVAFFDRHEGHKAFMFTPPLREKGLFRCEAYKTSALGAGVYSVSATFIEAFSA</sequence>
<dbReference type="InterPro" id="IPR010265">
    <property type="entry name" value="Phage_lambda_TipM"/>
</dbReference>
<dbReference type="RefSeq" id="WP_094961031.1">
    <property type="nucleotide sequence ID" value="NZ_NOWC01000004.1"/>
</dbReference>
<gene>
    <name evidence="1" type="ORF">CHI95_05685</name>
</gene>
<dbReference type="Proteomes" id="UP000216001">
    <property type="component" value="Unassembled WGS sequence"/>
</dbReference>
<comment type="caution">
    <text evidence="1">The sequence shown here is derived from an EMBL/GenBank/DDBJ whole genome shotgun (WGS) entry which is preliminary data.</text>
</comment>
<dbReference type="EMBL" id="NOWC01000004">
    <property type="protein sequence ID" value="OZS75768.1"/>
    <property type="molecule type" value="Genomic_DNA"/>
</dbReference>
<protein>
    <submittedName>
        <fullName evidence="1">Phage tail protein</fullName>
    </submittedName>
</protein>
<reference evidence="1 2" key="1">
    <citation type="submission" date="2017-07" db="EMBL/GenBank/DDBJ databases">
        <title>blaIMP-27 on transferable plasmids in Proteus mirabilis and Providencia rettgeri.</title>
        <authorList>
            <person name="Potter R."/>
        </authorList>
    </citation>
    <scope>NUCLEOTIDE SEQUENCE [LARGE SCALE GENOMIC DNA]</scope>
    <source>
        <strain evidence="1 2">PR1</strain>
    </source>
</reference>
<evidence type="ECO:0000313" key="2">
    <source>
        <dbReference type="Proteomes" id="UP000216001"/>
    </source>
</evidence>
<name>A0A264VWM4_PRORE</name>
<dbReference type="Pfam" id="PF05939">
    <property type="entry name" value="Phage_min_tail"/>
    <property type="match status" value="1"/>
</dbReference>